<dbReference type="InterPro" id="IPR034466">
    <property type="entry name" value="Methyltransferase_Class_B"/>
</dbReference>
<comment type="caution">
    <text evidence="10">The sequence shown here is derived from an EMBL/GenBank/DDBJ whole genome shotgun (WGS) entry which is preliminary data.</text>
</comment>
<dbReference type="SUPFAM" id="SSF102114">
    <property type="entry name" value="Radical SAM enzymes"/>
    <property type="match status" value="1"/>
</dbReference>
<sequence>MLDLLLVRPGGKKRLYGSLSETLAAVEPPMWVGLMAGIAREKGFSVSVLDADVEGLTAREVADRVTEAAPALLGVVVSGSNPSASTMSMAEAGDILRAVKELSPETPAFLSGLHPSALPEHTLRHELADFVVQGETFLTLIPLLEAAKSRSLDGPLEIPGLWVRRGEQILSNDRPPLVADLDSLPMIAWDLLPMDHYRAHNWHCFAHPDRRQPYAVIYTSLGCPFRCDFCCINAIFGAPGIRYRSPEKVLEEIDLLHDTYGVTNLKIMDEMFVLKPSHVLAICDGLIERNYGLNIWAYARIDTVNEALLNRLKAAGVNWLAYGIEAGNNAVRQGVAKGGFDGRQILKAIAMTKEAGIHVGGNFIFGLPEDTADTMQETLDLAIELNCEYANFYAAMAFPGSELYDQAIAEGWPLPTSWAGYSQYGRDTFPLPTKYLTSSEVLRFRDHAFREYYSRPEYLQMLRETFGPPAVEHVQTMLERKLDRKYA</sequence>
<dbReference type="PROSITE" id="PS51918">
    <property type="entry name" value="RADICAL_SAM"/>
    <property type="match status" value="1"/>
</dbReference>
<keyword evidence="7" id="KW-0411">Iron-sulfur</keyword>
<dbReference type="Gene3D" id="3.20.20.70">
    <property type="entry name" value="Aldolase class I"/>
    <property type="match status" value="1"/>
</dbReference>
<feature type="domain" description="B12-binding" evidence="8">
    <location>
        <begin position="12"/>
        <end position="154"/>
    </location>
</feature>
<dbReference type="GO" id="GO:0003824">
    <property type="term" value="F:catalytic activity"/>
    <property type="evidence" value="ECO:0007669"/>
    <property type="project" value="InterPro"/>
</dbReference>
<dbReference type="Gene3D" id="3.40.50.280">
    <property type="entry name" value="Cobalamin-binding domain"/>
    <property type="match status" value="1"/>
</dbReference>
<dbReference type="SFLD" id="SFLDS00029">
    <property type="entry name" value="Radical_SAM"/>
    <property type="match status" value="1"/>
</dbReference>
<dbReference type="InterPro" id="IPR006158">
    <property type="entry name" value="Cobalamin-bd"/>
</dbReference>
<dbReference type="Pfam" id="PF02310">
    <property type="entry name" value="B12-binding"/>
    <property type="match status" value="1"/>
</dbReference>
<keyword evidence="2" id="KW-0489">Methyltransferase</keyword>
<gene>
    <name evidence="10" type="ORF">LCGC14_0018200</name>
</gene>
<dbReference type="PANTHER" id="PTHR43409:SF7">
    <property type="entry name" value="BLL1977 PROTEIN"/>
    <property type="match status" value="1"/>
</dbReference>
<evidence type="ECO:0000256" key="2">
    <source>
        <dbReference type="ARBA" id="ARBA00022603"/>
    </source>
</evidence>
<feature type="domain" description="Radical SAM core" evidence="9">
    <location>
        <begin position="209"/>
        <end position="440"/>
    </location>
</feature>
<accession>A0A0F9Z2L1</accession>
<protein>
    <submittedName>
        <fullName evidence="10">Uncharacterized protein</fullName>
    </submittedName>
</protein>
<dbReference type="AlphaFoldDB" id="A0A0F9Z2L1"/>
<comment type="cofactor">
    <cofactor evidence="1">
        <name>[4Fe-4S] cluster</name>
        <dbReference type="ChEBI" id="CHEBI:49883"/>
    </cofactor>
</comment>
<dbReference type="Pfam" id="PF04055">
    <property type="entry name" value="Radical_SAM"/>
    <property type="match status" value="1"/>
</dbReference>
<evidence type="ECO:0000256" key="6">
    <source>
        <dbReference type="ARBA" id="ARBA00023004"/>
    </source>
</evidence>
<keyword evidence="3" id="KW-0808">Transferase</keyword>
<dbReference type="CDD" id="cd01335">
    <property type="entry name" value="Radical_SAM"/>
    <property type="match status" value="1"/>
</dbReference>
<dbReference type="EMBL" id="LAZR01000003">
    <property type="protein sequence ID" value="KKO11339.1"/>
    <property type="molecule type" value="Genomic_DNA"/>
</dbReference>
<evidence type="ECO:0000256" key="7">
    <source>
        <dbReference type="ARBA" id="ARBA00023014"/>
    </source>
</evidence>
<evidence type="ECO:0000256" key="1">
    <source>
        <dbReference type="ARBA" id="ARBA00001966"/>
    </source>
</evidence>
<dbReference type="InterPro" id="IPR051198">
    <property type="entry name" value="BchE-like"/>
</dbReference>
<evidence type="ECO:0000256" key="4">
    <source>
        <dbReference type="ARBA" id="ARBA00022691"/>
    </source>
</evidence>
<evidence type="ECO:0000256" key="5">
    <source>
        <dbReference type="ARBA" id="ARBA00022723"/>
    </source>
</evidence>
<reference evidence="10" key="1">
    <citation type="journal article" date="2015" name="Nature">
        <title>Complex archaea that bridge the gap between prokaryotes and eukaryotes.</title>
        <authorList>
            <person name="Spang A."/>
            <person name="Saw J.H."/>
            <person name="Jorgensen S.L."/>
            <person name="Zaremba-Niedzwiedzka K."/>
            <person name="Martijn J."/>
            <person name="Lind A.E."/>
            <person name="van Eijk R."/>
            <person name="Schleper C."/>
            <person name="Guy L."/>
            <person name="Ettema T.J."/>
        </authorList>
    </citation>
    <scope>NUCLEOTIDE SEQUENCE</scope>
</reference>
<keyword evidence="6" id="KW-0408">Iron</keyword>
<dbReference type="InterPro" id="IPR058240">
    <property type="entry name" value="rSAM_sf"/>
</dbReference>
<dbReference type="InterPro" id="IPR006638">
    <property type="entry name" value="Elp3/MiaA/NifB-like_rSAM"/>
</dbReference>
<evidence type="ECO:0000259" key="9">
    <source>
        <dbReference type="PROSITE" id="PS51918"/>
    </source>
</evidence>
<evidence type="ECO:0000313" key="10">
    <source>
        <dbReference type="EMBL" id="KKO11339.1"/>
    </source>
</evidence>
<dbReference type="SMART" id="SM00729">
    <property type="entry name" value="Elp3"/>
    <property type="match status" value="1"/>
</dbReference>
<keyword evidence="4" id="KW-0949">S-adenosyl-L-methionine</keyword>
<dbReference type="GO" id="GO:0046872">
    <property type="term" value="F:metal ion binding"/>
    <property type="evidence" value="ECO:0007669"/>
    <property type="project" value="UniProtKB-KW"/>
</dbReference>
<name>A0A0F9Z2L1_9ZZZZ</name>
<evidence type="ECO:0000259" key="8">
    <source>
        <dbReference type="PROSITE" id="PS51332"/>
    </source>
</evidence>
<dbReference type="InterPro" id="IPR013785">
    <property type="entry name" value="Aldolase_TIM"/>
</dbReference>
<dbReference type="PROSITE" id="PS51332">
    <property type="entry name" value="B12_BINDING"/>
    <property type="match status" value="1"/>
</dbReference>
<dbReference type="InterPro" id="IPR007197">
    <property type="entry name" value="rSAM"/>
</dbReference>
<proteinExistence type="predicted"/>
<organism evidence="10">
    <name type="scientific">marine sediment metagenome</name>
    <dbReference type="NCBI Taxonomy" id="412755"/>
    <lineage>
        <taxon>unclassified sequences</taxon>
        <taxon>metagenomes</taxon>
        <taxon>ecological metagenomes</taxon>
    </lineage>
</organism>
<dbReference type="PANTHER" id="PTHR43409">
    <property type="entry name" value="ANAEROBIC MAGNESIUM-PROTOPORPHYRIN IX MONOMETHYL ESTER CYCLASE-RELATED"/>
    <property type="match status" value="1"/>
</dbReference>
<dbReference type="GO" id="GO:0031419">
    <property type="term" value="F:cobalamin binding"/>
    <property type="evidence" value="ECO:0007669"/>
    <property type="project" value="InterPro"/>
</dbReference>
<dbReference type="SFLD" id="SFLDG01123">
    <property type="entry name" value="methyltransferase_(Class_B)"/>
    <property type="match status" value="1"/>
</dbReference>
<keyword evidence="5" id="KW-0479">Metal-binding</keyword>
<evidence type="ECO:0000256" key="3">
    <source>
        <dbReference type="ARBA" id="ARBA00022679"/>
    </source>
</evidence>
<dbReference type="SFLD" id="SFLDG01082">
    <property type="entry name" value="B12-binding_domain_containing"/>
    <property type="match status" value="1"/>
</dbReference>
<dbReference type="GO" id="GO:0051539">
    <property type="term" value="F:4 iron, 4 sulfur cluster binding"/>
    <property type="evidence" value="ECO:0007669"/>
    <property type="project" value="UniProtKB-KW"/>
</dbReference>